<feature type="compositionally biased region" description="Polar residues" evidence="1">
    <location>
        <begin position="11"/>
        <end position="25"/>
    </location>
</feature>
<organism evidence="2 3">
    <name type="scientific">Prymnesium parvum</name>
    <name type="common">Toxic golden alga</name>
    <dbReference type="NCBI Taxonomy" id="97485"/>
    <lineage>
        <taxon>Eukaryota</taxon>
        <taxon>Haptista</taxon>
        <taxon>Haptophyta</taxon>
        <taxon>Prymnesiophyceae</taxon>
        <taxon>Prymnesiales</taxon>
        <taxon>Prymnesiaceae</taxon>
        <taxon>Prymnesium</taxon>
    </lineage>
</organism>
<comment type="caution">
    <text evidence="2">The sequence shown here is derived from an EMBL/GenBank/DDBJ whole genome shotgun (WGS) entry which is preliminary data.</text>
</comment>
<name>A0AB34JRQ6_PRYPA</name>
<feature type="region of interest" description="Disordered" evidence="1">
    <location>
        <begin position="76"/>
        <end position="104"/>
    </location>
</feature>
<dbReference type="EMBL" id="JBGBPQ010000006">
    <property type="protein sequence ID" value="KAL1523493.1"/>
    <property type="molecule type" value="Genomic_DNA"/>
</dbReference>
<feature type="region of interest" description="Disordered" evidence="1">
    <location>
        <begin position="1"/>
        <end position="29"/>
    </location>
</feature>
<sequence length="128" mass="14171">MAGRPRGSKNAGKQRSQQPTITTSALPLLKKPHEHLGKQVEVPGSFWEGRMTAEELALKYKCTIVNFDAIHRWPPTITSEKPPSQAFELKEMGPEGTGSLELGDSSGELFWMSYPPGCRRASCLQCQQ</sequence>
<evidence type="ECO:0000256" key="1">
    <source>
        <dbReference type="SAM" id="MobiDB-lite"/>
    </source>
</evidence>
<evidence type="ECO:0000313" key="2">
    <source>
        <dbReference type="EMBL" id="KAL1523493.1"/>
    </source>
</evidence>
<reference evidence="2 3" key="1">
    <citation type="journal article" date="2024" name="Science">
        <title>Giant polyketide synthase enzymes in the biosynthesis of giant marine polyether toxins.</title>
        <authorList>
            <person name="Fallon T.R."/>
            <person name="Shende V.V."/>
            <person name="Wierzbicki I.H."/>
            <person name="Pendleton A.L."/>
            <person name="Watervoot N.F."/>
            <person name="Auber R.P."/>
            <person name="Gonzalez D.J."/>
            <person name="Wisecaver J.H."/>
            <person name="Moore B.S."/>
        </authorList>
    </citation>
    <scope>NUCLEOTIDE SEQUENCE [LARGE SCALE GENOMIC DNA]</scope>
    <source>
        <strain evidence="2 3">12B1</strain>
    </source>
</reference>
<protein>
    <submittedName>
        <fullName evidence="2">Uncharacterized protein</fullName>
    </submittedName>
</protein>
<accession>A0AB34JRQ6</accession>
<proteinExistence type="predicted"/>
<dbReference type="Proteomes" id="UP001515480">
    <property type="component" value="Unassembled WGS sequence"/>
</dbReference>
<gene>
    <name evidence="2" type="ORF">AB1Y20_018431</name>
</gene>
<evidence type="ECO:0000313" key="3">
    <source>
        <dbReference type="Proteomes" id="UP001515480"/>
    </source>
</evidence>
<dbReference type="AlphaFoldDB" id="A0AB34JRQ6"/>
<keyword evidence="3" id="KW-1185">Reference proteome</keyword>